<evidence type="ECO:0008006" key="3">
    <source>
        <dbReference type="Google" id="ProtNLM"/>
    </source>
</evidence>
<proteinExistence type="predicted"/>
<dbReference type="EMBL" id="JAVDTT010000002">
    <property type="protein sequence ID" value="MDR6842087.1"/>
    <property type="molecule type" value="Genomic_DNA"/>
</dbReference>
<evidence type="ECO:0000313" key="1">
    <source>
        <dbReference type="EMBL" id="MDR6842087.1"/>
    </source>
</evidence>
<dbReference type="Gene3D" id="3.40.50.2000">
    <property type="entry name" value="Glycogen Phosphorylase B"/>
    <property type="match status" value="1"/>
</dbReference>
<reference evidence="1 2" key="1">
    <citation type="submission" date="2023-07" db="EMBL/GenBank/DDBJ databases">
        <title>Sorghum-associated microbial communities from plants grown in Nebraska, USA.</title>
        <authorList>
            <person name="Schachtman D."/>
        </authorList>
    </citation>
    <scope>NUCLEOTIDE SEQUENCE [LARGE SCALE GENOMIC DNA]</scope>
    <source>
        <strain evidence="1 2">BE107</strain>
    </source>
</reference>
<dbReference type="Pfam" id="PF13692">
    <property type="entry name" value="Glyco_trans_1_4"/>
    <property type="match status" value="1"/>
</dbReference>
<keyword evidence="2" id="KW-1185">Reference proteome</keyword>
<organism evidence="1 2">
    <name type="scientific">Pseudoxanthomonas sacheonensis</name>
    <dbReference type="NCBI Taxonomy" id="443615"/>
    <lineage>
        <taxon>Bacteria</taxon>
        <taxon>Pseudomonadati</taxon>
        <taxon>Pseudomonadota</taxon>
        <taxon>Gammaproteobacteria</taxon>
        <taxon>Lysobacterales</taxon>
        <taxon>Lysobacteraceae</taxon>
        <taxon>Pseudoxanthomonas</taxon>
    </lineage>
</organism>
<dbReference type="Proteomes" id="UP001254759">
    <property type="component" value="Unassembled WGS sequence"/>
</dbReference>
<evidence type="ECO:0000313" key="2">
    <source>
        <dbReference type="Proteomes" id="UP001254759"/>
    </source>
</evidence>
<sequence length="332" mass="37335">MHLLAGLLAEAGVDITVTALRRGKLRKWLRPWFVRAGNTLRRLSGRRPPFRLNLMQEHIRAEYLPWAEINVLVPHPEYLLQPDIALLSRIDCVFVKTRHAEEILTRLGSRTEYIGFTSEDRMDDQVPREQAFLHVAGKSGNKGTQAVLEAWRQHPHWPRLTLVQRSRSLPVNDADTANVIRLTEYVADDALRQMQNSHRFHLCPSRTEGFGHYLMEALGVGAVTLTTDGAPMNELVTAERGILIPVARTGRQAAATTWLVDAAGIAEAVERALALDEGKCETLGKAAREFFLENDRMFRDRIVAVLNAWLEGAHDSPAQPAPDQRLAELQVQ</sequence>
<comment type="caution">
    <text evidence="1">The sequence shown here is derived from an EMBL/GenBank/DDBJ whole genome shotgun (WGS) entry which is preliminary data.</text>
</comment>
<name>A0ABU1RTJ5_9GAMM</name>
<gene>
    <name evidence="1" type="ORF">J2W94_002372</name>
</gene>
<protein>
    <recommendedName>
        <fullName evidence="3">Glycosyltransferase</fullName>
    </recommendedName>
</protein>
<dbReference type="RefSeq" id="WP_310093492.1">
    <property type="nucleotide sequence ID" value="NZ_JAVDTT010000002.1"/>
</dbReference>
<accession>A0ABU1RTJ5</accession>
<dbReference type="SUPFAM" id="SSF53756">
    <property type="entry name" value="UDP-Glycosyltransferase/glycogen phosphorylase"/>
    <property type="match status" value="1"/>
</dbReference>